<feature type="site" description="Important for activity" evidence="8">
    <location>
        <position position="8"/>
    </location>
</feature>
<evidence type="ECO:0000256" key="3">
    <source>
        <dbReference type="ARBA" id="ARBA00022679"/>
    </source>
</evidence>
<keyword evidence="3 8" id="KW-0808">Transferase</keyword>
<dbReference type="EC" id="2.7.1.17" evidence="8 9"/>
<proteinExistence type="inferred from homology"/>
<comment type="function">
    <text evidence="8">Catalyzes the phosphorylation of D-xylulose to D-xylulose 5-phosphate.</text>
</comment>
<dbReference type="InterPro" id="IPR050406">
    <property type="entry name" value="FGGY_Carb_Kinase"/>
</dbReference>
<feature type="binding site" evidence="8">
    <location>
        <begin position="81"/>
        <end position="82"/>
    </location>
    <ligand>
        <name>substrate</name>
    </ligand>
</feature>
<evidence type="ECO:0000256" key="2">
    <source>
        <dbReference type="ARBA" id="ARBA00022629"/>
    </source>
</evidence>
<evidence type="ECO:0000313" key="12">
    <source>
        <dbReference type="EMBL" id="SNB73943.1"/>
    </source>
</evidence>
<keyword evidence="2 8" id="KW-0859">Xylose metabolism</keyword>
<feature type="domain" description="Carbohydrate kinase FGGY C-terminal" evidence="11">
    <location>
        <begin position="255"/>
        <end position="440"/>
    </location>
</feature>
<dbReference type="SUPFAM" id="SSF53067">
    <property type="entry name" value="Actin-like ATPase domain"/>
    <property type="match status" value="2"/>
</dbReference>
<evidence type="ECO:0000256" key="5">
    <source>
        <dbReference type="ARBA" id="ARBA00022777"/>
    </source>
</evidence>
<feature type="domain" description="Carbohydrate kinase FGGY N-terminal" evidence="10">
    <location>
        <begin position="5"/>
        <end position="245"/>
    </location>
</feature>
<evidence type="ECO:0000256" key="6">
    <source>
        <dbReference type="ARBA" id="ARBA00022840"/>
    </source>
</evidence>
<comment type="catalytic activity">
    <reaction evidence="8 9">
        <text>D-xylulose + ATP = D-xylulose 5-phosphate + ADP + H(+)</text>
        <dbReference type="Rhea" id="RHEA:10964"/>
        <dbReference type="ChEBI" id="CHEBI:15378"/>
        <dbReference type="ChEBI" id="CHEBI:17140"/>
        <dbReference type="ChEBI" id="CHEBI:30616"/>
        <dbReference type="ChEBI" id="CHEBI:57737"/>
        <dbReference type="ChEBI" id="CHEBI:456216"/>
        <dbReference type="EC" id="2.7.1.17"/>
    </reaction>
</comment>
<evidence type="ECO:0000256" key="7">
    <source>
        <dbReference type="ARBA" id="ARBA00023277"/>
    </source>
</evidence>
<dbReference type="NCBIfam" id="TIGR01312">
    <property type="entry name" value="XylB"/>
    <property type="match status" value="1"/>
</dbReference>
<gene>
    <name evidence="8 9" type="primary">xylB</name>
    <name evidence="12" type="ORF">SAMN07250955_11136</name>
</gene>
<feature type="active site" description="Proton acceptor" evidence="8">
    <location>
        <position position="238"/>
    </location>
</feature>
<dbReference type="PIRSF" id="PIRSF000538">
    <property type="entry name" value="GlpK"/>
    <property type="match status" value="1"/>
</dbReference>
<dbReference type="GO" id="GO:0005998">
    <property type="term" value="P:xylulose catabolic process"/>
    <property type="evidence" value="ECO:0007669"/>
    <property type="project" value="UniProtKB-UniRule"/>
</dbReference>
<dbReference type="EMBL" id="FYEH01000011">
    <property type="protein sequence ID" value="SNB73943.1"/>
    <property type="molecule type" value="Genomic_DNA"/>
</dbReference>
<evidence type="ECO:0000256" key="8">
    <source>
        <dbReference type="HAMAP-Rule" id="MF_02220"/>
    </source>
</evidence>
<dbReference type="InterPro" id="IPR018484">
    <property type="entry name" value="FGGY_N"/>
</dbReference>
<dbReference type="Gene3D" id="3.30.420.40">
    <property type="match status" value="2"/>
</dbReference>
<evidence type="ECO:0000259" key="10">
    <source>
        <dbReference type="Pfam" id="PF00370"/>
    </source>
</evidence>
<dbReference type="Pfam" id="PF02782">
    <property type="entry name" value="FGGY_C"/>
    <property type="match status" value="1"/>
</dbReference>
<evidence type="ECO:0000256" key="9">
    <source>
        <dbReference type="RuleBase" id="RU364073"/>
    </source>
</evidence>
<dbReference type="GO" id="GO:0005524">
    <property type="term" value="F:ATP binding"/>
    <property type="evidence" value="ECO:0007669"/>
    <property type="project" value="UniProtKB-UniRule"/>
</dbReference>
<dbReference type="Pfam" id="PF00370">
    <property type="entry name" value="FGGY_N"/>
    <property type="match status" value="1"/>
</dbReference>
<keyword evidence="5 8" id="KW-0418">Kinase</keyword>
<dbReference type="RefSeq" id="WP_088562331.1">
    <property type="nucleotide sequence ID" value="NZ_FYEH01000011.1"/>
</dbReference>
<name>A0A212RNF9_9PROT</name>
<evidence type="ECO:0000256" key="4">
    <source>
        <dbReference type="ARBA" id="ARBA00022741"/>
    </source>
</evidence>
<dbReference type="PROSITE" id="PS00933">
    <property type="entry name" value="FGGY_KINASES_1"/>
    <property type="match status" value="1"/>
</dbReference>
<evidence type="ECO:0000313" key="13">
    <source>
        <dbReference type="Proteomes" id="UP000197065"/>
    </source>
</evidence>
<comment type="similarity">
    <text evidence="1 8 9">Belongs to the FGGY kinase family.</text>
</comment>
<keyword evidence="4 8" id="KW-0547">Nucleotide-binding</keyword>
<dbReference type="PANTHER" id="PTHR43095">
    <property type="entry name" value="SUGAR KINASE"/>
    <property type="match status" value="1"/>
</dbReference>
<dbReference type="OrthoDB" id="9805576at2"/>
<evidence type="ECO:0000256" key="1">
    <source>
        <dbReference type="ARBA" id="ARBA00009156"/>
    </source>
</evidence>
<dbReference type="GO" id="GO:0042732">
    <property type="term" value="P:D-xylose metabolic process"/>
    <property type="evidence" value="ECO:0007669"/>
    <property type="project" value="UniProtKB-KW"/>
</dbReference>
<keyword evidence="7 8" id="KW-0119">Carbohydrate metabolism</keyword>
<dbReference type="GO" id="GO:0004856">
    <property type="term" value="F:D-xylulokinase activity"/>
    <property type="evidence" value="ECO:0007669"/>
    <property type="project" value="UniProtKB-UniRule"/>
</dbReference>
<evidence type="ECO:0000259" key="11">
    <source>
        <dbReference type="Pfam" id="PF02782"/>
    </source>
</evidence>
<dbReference type="InterPro" id="IPR000577">
    <property type="entry name" value="Carb_kinase_FGGY"/>
</dbReference>
<keyword evidence="13" id="KW-1185">Reference proteome</keyword>
<reference evidence="12 13" key="1">
    <citation type="submission" date="2017-06" db="EMBL/GenBank/DDBJ databases">
        <authorList>
            <person name="Kim H.J."/>
            <person name="Triplett B.A."/>
        </authorList>
    </citation>
    <scope>NUCLEOTIDE SEQUENCE [LARGE SCALE GENOMIC DNA]</scope>
    <source>
        <strain evidence="12 13">B29T1</strain>
    </source>
</reference>
<protein>
    <recommendedName>
        <fullName evidence="8 9">Xylulose kinase</fullName>
        <shortName evidence="8 9">Xylulokinase</shortName>
        <ecNumber evidence="8 9">2.7.1.17</ecNumber>
    </recommendedName>
</protein>
<keyword evidence="6 8" id="KW-0067">ATP-binding</keyword>
<dbReference type="InterPro" id="IPR018485">
    <property type="entry name" value="FGGY_C"/>
</dbReference>
<dbReference type="CDD" id="cd07808">
    <property type="entry name" value="ASKHA_NBD_FGGY_EcXK-like"/>
    <property type="match status" value="1"/>
</dbReference>
<dbReference type="HAMAP" id="MF_02220">
    <property type="entry name" value="XylB"/>
    <property type="match status" value="1"/>
</dbReference>
<organism evidence="12 13">
    <name type="scientific">Arboricoccus pini</name>
    <dbReference type="NCBI Taxonomy" id="1963835"/>
    <lineage>
        <taxon>Bacteria</taxon>
        <taxon>Pseudomonadati</taxon>
        <taxon>Pseudomonadota</taxon>
        <taxon>Alphaproteobacteria</taxon>
        <taxon>Geminicoccales</taxon>
        <taxon>Geminicoccaceae</taxon>
        <taxon>Arboricoccus</taxon>
    </lineage>
</organism>
<sequence length="494" mass="51841">MTNFIGLDLGTSGLKAVIVDSDETVLAAVTVPLDTSRPRPGWSEQDPASWNAAMLRALDELRAAHPESMRQVRAIGLSGQMHASLLLDAAARPLGPAILWNDGRAREEAAELEALGGAMAASLGVPAMPGFTAPKLMWLRRHQPSLMDAARHLLLPKDFIRLELSGELATDASDAAGTWLMDQSTRQWSAEAAAAAGIDMAILPPILEASAKAGRLRPALAARFGMEHDVVIAAGGGDTAVGGVGIGAVRDGDALVSLGTSGQFFLAASAHRPAPGAYVHAFAHALPATWYQMGAMLNGASVLGFVAGLLGERDVRVLLAEAEAAFNGPSSLIFLPYLAGERTPHNDPDARGVIFGLDGGTPRSSLVLAALEGVAFTIADCLDAVCSVARRPEQAGFIGGGARSLLWARILAAVLDMPIRLLESAEAGPAFGAARLARLAAGGDPETTLRQPRLKRLVEPERHLVEPYRERLAAFRALYQTVRPSFAGFAAARH</sequence>
<dbReference type="AlphaFoldDB" id="A0A212RNF9"/>
<dbReference type="InterPro" id="IPR043129">
    <property type="entry name" value="ATPase_NBD"/>
</dbReference>
<accession>A0A212RNF9</accession>
<dbReference type="InterPro" id="IPR018483">
    <property type="entry name" value="Carb_kinase_FGGY_CS"/>
</dbReference>
<dbReference type="Proteomes" id="UP000197065">
    <property type="component" value="Unassembled WGS sequence"/>
</dbReference>
<dbReference type="InterPro" id="IPR006000">
    <property type="entry name" value="Xylulokinase"/>
</dbReference>
<dbReference type="PANTHER" id="PTHR43095:SF6">
    <property type="entry name" value="XYLULOSE KINASE"/>
    <property type="match status" value="1"/>
</dbReference>